<organism evidence="2 3">
    <name type="scientific">Alteromonas profundi</name>
    <dbReference type="NCBI Taxonomy" id="2696062"/>
    <lineage>
        <taxon>Bacteria</taxon>
        <taxon>Pseudomonadati</taxon>
        <taxon>Pseudomonadota</taxon>
        <taxon>Gammaproteobacteria</taxon>
        <taxon>Alteromonadales</taxon>
        <taxon>Alteromonadaceae</taxon>
        <taxon>Alteromonas/Salinimonas group</taxon>
        <taxon>Alteromonas</taxon>
    </lineage>
</organism>
<keyword evidence="3" id="KW-1185">Reference proteome</keyword>
<dbReference type="SUPFAM" id="SSF53474">
    <property type="entry name" value="alpha/beta-Hydrolases"/>
    <property type="match status" value="1"/>
</dbReference>
<keyword evidence="2" id="KW-0378">Hydrolase</keyword>
<feature type="domain" description="AB hydrolase-1" evidence="1">
    <location>
        <begin position="23"/>
        <end position="264"/>
    </location>
</feature>
<dbReference type="GO" id="GO:0016020">
    <property type="term" value="C:membrane"/>
    <property type="evidence" value="ECO:0007669"/>
    <property type="project" value="TreeGrafter"/>
</dbReference>
<name>A0A7X5RLD7_9ALTE</name>
<dbReference type="RefSeq" id="WP_163086136.1">
    <property type="nucleotide sequence ID" value="NZ_JAAAWN010000015.1"/>
</dbReference>
<dbReference type="Gene3D" id="3.40.50.1820">
    <property type="entry name" value="alpha/beta hydrolase"/>
    <property type="match status" value="1"/>
</dbReference>
<dbReference type="Pfam" id="PF00561">
    <property type="entry name" value="Abhydrolase_1"/>
    <property type="match status" value="1"/>
</dbReference>
<dbReference type="Proteomes" id="UP000470213">
    <property type="component" value="Unassembled WGS sequence"/>
</dbReference>
<dbReference type="PANTHER" id="PTHR43798">
    <property type="entry name" value="MONOACYLGLYCEROL LIPASE"/>
    <property type="match status" value="1"/>
</dbReference>
<dbReference type="InterPro" id="IPR000073">
    <property type="entry name" value="AB_hydrolase_1"/>
</dbReference>
<dbReference type="AlphaFoldDB" id="A0A7X5RLD7"/>
<dbReference type="InterPro" id="IPR050266">
    <property type="entry name" value="AB_hydrolase_sf"/>
</dbReference>
<dbReference type="EMBL" id="JAAAWN010000015">
    <property type="protein sequence ID" value="NDV91953.1"/>
    <property type="molecule type" value="Genomic_DNA"/>
</dbReference>
<sequence>MNDVRLDAGHITLAALDNQGSGPVILGLHGFLDNAESLRGLAPYLNAFRFIALDLAGHGRSDHRPQGSHYNQADYLQDLHGLIERQQWQSVILIGHSMGGILASLYAALFPEKVTAVISIDACGPLTLDATTTQRQMRDAIVSRHGKQHTKRRKVNLDDAVTARCRVSDIAPNHARSILSRNIVQEIDGDYYWCSDAKVRTKSIVRLTENQAENLMQAINCPILFIGASKSFKRLDDAFARRRGWFKNAQYAAFEGGHHIHMEKSDEIGTLIQRFVG</sequence>
<evidence type="ECO:0000259" key="1">
    <source>
        <dbReference type="Pfam" id="PF00561"/>
    </source>
</evidence>
<reference evidence="2 3" key="1">
    <citation type="submission" date="2020-01" db="EMBL/GenBank/DDBJ databases">
        <authorList>
            <person name="Chen J."/>
            <person name="Zhu S."/>
            <person name="Yang J."/>
        </authorList>
    </citation>
    <scope>NUCLEOTIDE SEQUENCE [LARGE SCALE GENOMIC DNA]</scope>
    <source>
        <strain evidence="2 3">345S023</strain>
    </source>
</reference>
<comment type="caution">
    <text evidence="2">The sequence shown here is derived from an EMBL/GenBank/DDBJ whole genome shotgun (WGS) entry which is preliminary data.</text>
</comment>
<dbReference type="PRINTS" id="PR00111">
    <property type="entry name" value="ABHYDROLASE"/>
</dbReference>
<protein>
    <submittedName>
        <fullName evidence="2">Alpha/beta fold hydrolase</fullName>
    </submittedName>
</protein>
<gene>
    <name evidence="2" type="ORF">GTH32_12270</name>
</gene>
<dbReference type="PANTHER" id="PTHR43798:SF33">
    <property type="entry name" value="HYDROLASE, PUTATIVE (AFU_ORTHOLOGUE AFUA_2G14860)-RELATED"/>
    <property type="match status" value="1"/>
</dbReference>
<evidence type="ECO:0000313" key="3">
    <source>
        <dbReference type="Proteomes" id="UP000470213"/>
    </source>
</evidence>
<accession>A0A7X5RLD7</accession>
<evidence type="ECO:0000313" key="2">
    <source>
        <dbReference type="EMBL" id="NDV91953.1"/>
    </source>
</evidence>
<dbReference type="InterPro" id="IPR029058">
    <property type="entry name" value="AB_hydrolase_fold"/>
</dbReference>
<dbReference type="GO" id="GO:0016787">
    <property type="term" value="F:hydrolase activity"/>
    <property type="evidence" value="ECO:0007669"/>
    <property type="project" value="UniProtKB-KW"/>
</dbReference>
<proteinExistence type="predicted"/>